<keyword evidence="1" id="KW-0812">Transmembrane</keyword>
<protein>
    <submittedName>
        <fullName evidence="2">Uncharacterized protein</fullName>
    </submittedName>
</protein>
<dbReference type="AlphaFoldDB" id="A6DM72"/>
<dbReference type="EMBL" id="ABCK01000010">
    <property type="protein sequence ID" value="EDM27370.1"/>
    <property type="molecule type" value="Genomic_DNA"/>
</dbReference>
<feature type="transmembrane region" description="Helical" evidence="1">
    <location>
        <begin position="9"/>
        <end position="30"/>
    </location>
</feature>
<evidence type="ECO:0000256" key="1">
    <source>
        <dbReference type="SAM" id="Phobius"/>
    </source>
</evidence>
<gene>
    <name evidence="2" type="ORF">LNTAR_21690</name>
</gene>
<evidence type="ECO:0000313" key="3">
    <source>
        <dbReference type="Proteomes" id="UP000004947"/>
    </source>
</evidence>
<evidence type="ECO:0000313" key="2">
    <source>
        <dbReference type="EMBL" id="EDM27370.1"/>
    </source>
</evidence>
<sequence>MKPTTQKQWLILGAIFITLPSTVSLSYGLIHKTHMAIHYPNSSNIGVLPFWGTMIYSLFSIWKMTYYSLMKKVESKSSLKKHTRIMWIAPIVTTLAILACIVPDLTFIMNIFFFQEEFKLLAVFCPLTIITIHIHYKFRHYDYEHNK</sequence>
<reference evidence="2 3" key="1">
    <citation type="journal article" date="2010" name="J. Bacteriol.">
        <title>Genome sequence of Lentisphaera araneosa HTCC2155T, the type species of the order Lentisphaerales in the phylum Lentisphaerae.</title>
        <authorList>
            <person name="Thrash J.C."/>
            <person name="Cho J.C."/>
            <person name="Vergin K.L."/>
            <person name="Morris R.M."/>
            <person name="Giovannoni S.J."/>
        </authorList>
    </citation>
    <scope>NUCLEOTIDE SEQUENCE [LARGE SCALE GENOMIC DNA]</scope>
    <source>
        <strain evidence="2 3">HTCC2155</strain>
    </source>
</reference>
<proteinExistence type="predicted"/>
<keyword evidence="1" id="KW-1133">Transmembrane helix</keyword>
<keyword evidence="1" id="KW-0472">Membrane</keyword>
<dbReference type="Proteomes" id="UP000004947">
    <property type="component" value="Unassembled WGS sequence"/>
</dbReference>
<feature type="transmembrane region" description="Helical" evidence="1">
    <location>
        <begin position="87"/>
        <end position="114"/>
    </location>
</feature>
<comment type="caution">
    <text evidence="2">The sequence shown here is derived from an EMBL/GenBank/DDBJ whole genome shotgun (WGS) entry which is preliminary data.</text>
</comment>
<organism evidence="2 3">
    <name type="scientific">Lentisphaera araneosa HTCC2155</name>
    <dbReference type="NCBI Taxonomy" id="313628"/>
    <lineage>
        <taxon>Bacteria</taxon>
        <taxon>Pseudomonadati</taxon>
        <taxon>Lentisphaerota</taxon>
        <taxon>Lentisphaeria</taxon>
        <taxon>Lentisphaerales</taxon>
        <taxon>Lentisphaeraceae</taxon>
        <taxon>Lentisphaera</taxon>
    </lineage>
</organism>
<accession>A6DM72</accession>
<keyword evidence="3" id="KW-1185">Reference proteome</keyword>
<feature type="transmembrane region" description="Helical" evidence="1">
    <location>
        <begin position="120"/>
        <end position="138"/>
    </location>
</feature>
<name>A6DM72_9BACT</name>
<dbReference type="STRING" id="313628.LNTAR_21690"/>
<feature type="transmembrane region" description="Helical" evidence="1">
    <location>
        <begin position="50"/>
        <end position="66"/>
    </location>
</feature>